<keyword evidence="2" id="KW-1185">Reference proteome</keyword>
<accession>A0A433JSD0</accession>
<dbReference type="OrthoDB" id="5517693at2"/>
<gene>
    <name evidence="1" type="ORF">ELQ94_07195</name>
</gene>
<evidence type="ECO:0008006" key="3">
    <source>
        <dbReference type="Google" id="ProtNLM"/>
    </source>
</evidence>
<proteinExistence type="predicted"/>
<dbReference type="EMBL" id="RZGZ01000002">
    <property type="protein sequence ID" value="RUR01288.1"/>
    <property type="molecule type" value="Genomic_DNA"/>
</dbReference>
<organism evidence="1 2">
    <name type="scientific">Labedella endophytica</name>
    <dbReference type="NCBI Taxonomy" id="1523160"/>
    <lineage>
        <taxon>Bacteria</taxon>
        <taxon>Bacillati</taxon>
        <taxon>Actinomycetota</taxon>
        <taxon>Actinomycetes</taxon>
        <taxon>Micrococcales</taxon>
        <taxon>Microbacteriaceae</taxon>
        <taxon>Labedella</taxon>
    </lineage>
</organism>
<comment type="caution">
    <text evidence="1">The sequence shown here is derived from an EMBL/GenBank/DDBJ whole genome shotgun (WGS) entry which is preliminary data.</text>
</comment>
<name>A0A433JSD0_9MICO</name>
<dbReference type="RefSeq" id="WP_127048665.1">
    <property type="nucleotide sequence ID" value="NZ_RZGZ01000002.1"/>
</dbReference>
<dbReference type="AlphaFoldDB" id="A0A433JSD0"/>
<evidence type="ECO:0000313" key="1">
    <source>
        <dbReference type="EMBL" id="RUR01288.1"/>
    </source>
</evidence>
<dbReference type="Proteomes" id="UP000274909">
    <property type="component" value="Unassembled WGS sequence"/>
</dbReference>
<evidence type="ECO:0000313" key="2">
    <source>
        <dbReference type="Proteomes" id="UP000274909"/>
    </source>
</evidence>
<reference evidence="1 2" key="1">
    <citation type="submission" date="2018-12" db="EMBL/GenBank/DDBJ databases">
        <authorList>
            <person name="Li F."/>
        </authorList>
    </citation>
    <scope>NUCLEOTIDE SEQUENCE [LARGE SCALE GENOMIC DNA]</scope>
    <source>
        <strain evidence="1 2">EGI 6500705</strain>
    </source>
</reference>
<sequence length="252" mass="28003">MTDNVYSHHAAAALWRIPLLGAWPMKVDVVGQRESGGRSSEQIRRRAGAHDMEVCTIDDLRVTSPAQTAADLARILPRIEAVAAIDSACWRGRSGPRASVEHVRAIIDRNAEDRGGQRATDAVTFATDLAESVWETASRVVIEELGFPRPVLQQSFRWSASSTYRVDFWWPEQGIIGEFDGLVKYAPAAGVDPRDTLIREKVREDRLRSMASGFVRWTASDVRDAERFVRLLSAAGLPRTPPRHAYANAIRA</sequence>
<protein>
    <recommendedName>
        <fullName evidence="3">DUF559 domain-containing protein</fullName>
    </recommendedName>
</protein>